<keyword evidence="3" id="KW-0812">Transmembrane</keyword>
<dbReference type="InterPro" id="IPR008250">
    <property type="entry name" value="ATPase_P-typ_transduc_dom_A_sf"/>
</dbReference>
<dbReference type="AlphaFoldDB" id="A0A183HN62"/>
<reference evidence="7" key="1">
    <citation type="submission" date="2016-06" db="UniProtKB">
        <authorList>
            <consortium name="WormBaseParasite"/>
        </authorList>
    </citation>
    <scope>IDENTIFICATION</scope>
</reference>
<proteinExistence type="predicted"/>
<keyword evidence="3" id="KW-0472">Membrane</keyword>
<feature type="domain" description="P-type ATPase A" evidence="4">
    <location>
        <begin position="88"/>
        <end position="134"/>
    </location>
</feature>
<dbReference type="WBParaSite" id="OFLC_0000892301-mRNA-1">
    <property type="protein sequence ID" value="OFLC_0000892301-mRNA-1"/>
    <property type="gene ID" value="OFLC_0000892301"/>
</dbReference>
<accession>A0A183HN62</accession>
<sequence>MNMLTPPKKRSELLAALKCLFAGFNFLLWLGSIASIASYIIESRQNVDAKLDNLYMGIVLAVVVVITGLFAYYQEYKSSKIMESFAKLAPPNTMVLRDGQIKKIDATMIVPGDIIYIKAGDRIPADVRIITSSGRLFIAYWRK</sequence>
<dbReference type="GO" id="GO:0036376">
    <property type="term" value="P:sodium ion export across plasma membrane"/>
    <property type="evidence" value="ECO:0007669"/>
    <property type="project" value="TreeGrafter"/>
</dbReference>
<feature type="transmembrane region" description="Helical" evidence="3">
    <location>
        <begin position="20"/>
        <end position="41"/>
    </location>
</feature>
<protein>
    <submittedName>
        <fullName evidence="7">E1-E2 ATPase</fullName>
    </submittedName>
</protein>
<evidence type="ECO:0000256" key="1">
    <source>
        <dbReference type="ARBA" id="ARBA00004651"/>
    </source>
</evidence>
<dbReference type="InterPro" id="IPR059000">
    <property type="entry name" value="ATPase_P-type_domA"/>
</dbReference>
<keyword evidence="6" id="KW-1185">Reference proteome</keyword>
<name>A0A183HN62_9BILA</name>
<evidence type="ECO:0000313" key="5">
    <source>
        <dbReference type="EMBL" id="VDO58027.1"/>
    </source>
</evidence>
<keyword evidence="3" id="KW-1133">Transmembrane helix</keyword>
<organism evidence="7">
    <name type="scientific">Onchocerca flexuosa</name>
    <dbReference type="NCBI Taxonomy" id="387005"/>
    <lineage>
        <taxon>Eukaryota</taxon>
        <taxon>Metazoa</taxon>
        <taxon>Ecdysozoa</taxon>
        <taxon>Nematoda</taxon>
        <taxon>Chromadorea</taxon>
        <taxon>Rhabditida</taxon>
        <taxon>Spirurina</taxon>
        <taxon>Spiruromorpha</taxon>
        <taxon>Filarioidea</taxon>
        <taxon>Onchocercidae</taxon>
        <taxon>Onchocerca</taxon>
    </lineage>
</organism>
<dbReference type="Pfam" id="PF00122">
    <property type="entry name" value="E1-E2_ATPase"/>
    <property type="match status" value="1"/>
</dbReference>
<dbReference type="STRING" id="387005.A0A183HN62"/>
<dbReference type="InterPro" id="IPR050510">
    <property type="entry name" value="Cation_transp_ATPase_P-type"/>
</dbReference>
<dbReference type="GO" id="GO:0030007">
    <property type="term" value="P:intracellular potassium ion homeostasis"/>
    <property type="evidence" value="ECO:0007669"/>
    <property type="project" value="TreeGrafter"/>
</dbReference>
<evidence type="ECO:0000313" key="7">
    <source>
        <dbReference type="WBParaSite" id="OFLC_0000892301-mRNA-1"/>
    </source>
</evidence>
<dbReference type="PANTHER" id="PTHR43294">
    <property type="entry name" value="SODIUM/POTASSIUM-TRANSPORTING ATPASE SUBUNIT ALPHA"/>
    <property type="match status" value="1"/>
</dbReference>
<dbReference type="PANTHER" id="PTHR43294:SF21">
    <property type="entry name" value="CATION TRANSPORTING ATPASE"/>
    <property type="match status" value="1"/>
</dbReference>
<evidence type="ECO:0000256" key="2">
    <source>
        <dbReference type="ARBA" id="ARBA00022475"/>
    </source>
</evidence>
<gene>
    <name evidence="5" type="ORF">OFLC_LOCUS8921</name>
</gene>
<reference evidence="5 6" key="2">
    <citation type="submission" date="2018-11" db="EMBL/GenBank/DDBJ databases">
        <authorList>
            <consortium name="Pathogen Informatics"/>
        </authorList>
    </citation>
    <scope>NUCLEOTIDE SEQUENCE [LARGE SCALE GENOMIC DNA]</scope>
</reference>
<dbReference type="GO" id="GO:1902600">
    <property type="term" value="P:proton transmembrane transport"/>
    <property type="evidence" value="ECO:0007669"/>
    <property type="project" value="TreeGrafter"/>
</dbReference>
<evidence type="ECO:0000256" key="3">
    <source>
        <dbReference type="SAM" id="Phobius"/>
    </source>
</evidence>
<comment type="subcellular location">
    <subcellularLocation>
        <location evidence="1">Cell membrane</location>
        <topology evidence="1">Multi-pass membrane protein</topology>
    </subcellularLocation>
</comment>
<dbReference type="SUPFAM" id="SSF81653">
    <property type="entry name" value="Calcium ATPase, transduction domain A"/>
    <property type="match status" value="1"/>
</dbReference>
<dbReference type="SUPFAM" id="SSF81665">
    <property type="entry name" value="Calcium ATPase, transmembrane domain M"/>
    <property type="match status" value="1"/>
</dbReference>
<keyword evidence="2" id="KW-1003">Cell membrane</keyword>
<dbReference type="Gene3D" id="1.20.1110.10">
    <property type="entry name" value="Calcium-transporting ATPase, transmembrane domain"/>
    <property type="match status" value="1"/>
</dbReference>
<evidence type="ECO:0000259" key="4">
    <source>
        <dbReference type="Pfam" id="PF00122"/>
    </source>
</evidence>
<feature type="transmembrane region" description="Helical" evidence="3">
    <location>
        <begin position="53"/>
        <end position="73"/>
    </location>
</feature>
<dbReference type="GO" id="GO:0005886">
    <property type="term" value="C:plasma membrane"/>
    <property type="evidence" value="ECO:0007669"/>
    <property type="project" value="UniProtKB-SubCell"/>
</dbReference>
<dbReference type="GO" id="GO:0006883">
    <property type="term" value="P:intracellular sodium ion homeostasis"/>
    <property type="evidence" value="ECO:0007669"/>
    <property type="project" value="TreeGrafter"/>
</dbReference>
<dbReference type="Proteomes" id="UP000267606">
    <property type="component" value="Unassembled WGS sequence"/>
</dbReference>
<evidence type="ECO:0000313" key="6">
    <source>
        <dbReference type="Proteomes" id="UP000267606"/>
    </source>
</evidence>
<dbReference type="InterPro" id="IPR023298">
    <property type="entry name" value="ATPase_P-typ_TM_dom_sf"/>
</dbReference>
<dbReference type="Gene3D" id="2.70.150.10">
    <property type="entry name" value="Calcium-transporting ATPase, cytoplasmic transduction domain A"/>
    <property type="match status" value="1"/>
</dbReference>
<dbReference type="GO" id="GO:0005391">
    <property type="term" value="F:P-type sodium:potassium-exchanging transporter activity"/>
    <property type="evidence" value="ECO:0007669"/>
    <property type="project" value="TreeGrafter"/>
</dbReference>
<dbReference type="PRINTS" id="PR00121">
    <property type="entry name" value="NAKATPASE"/>
</dbReference>
<dbReference type="GO" id="GO:1990573">
    <property type="term" value="P:potassium ion import across plasma membrane"/>
    <property type="evidence" value="ECO:0007669"/>
    <property type="project" value="TreeGrafter"/>
</dbReference>
<dbReference type="EMBL" id="UZAJ01010483">
    <property type="protein sequence ID" value="VDO58027.1"/>
    <property type="molecule type" value="Genomic_DNA"/>
</dbReference>